<sequence>MTTFTVWKFEDPDGAARAAAALKAAESDGVVKIVDHAVLSWRQGEEKPRLEHTHDSTKRGAGWGALWGILGGALFMIPVAGAIIGAGIGALAKATEGTGITQGDLERIRTEVGPGTSALFMVTDDADVDRLGERFHGRDATLISTNLTEAERAILLETFGGR</sequence>
<keyword evidence="1" id="KW-1133">Transmembrane helix</keyword>
<gene>
    <name evidence="2" type="ORF">SAMN04488561_1091</name>
</gene>
<dbReference type="AlphaFoldDB" id="A0A1H5I7K5"/>
<dbReference type="Proteomes" id="UP000181980">
    <property type="component" value="Unassembled WGS sequence"/>
</dbReference>
<evidence type="ECO:0000256" key="1">
    <source>
        <dbReference type="SAM" id="Phobius"/>
    </source>
</evidence>
<keyword evidence="1" id="KW-0812">Transmembrane</keyword>
<dbReference type="STRING" id="561176.SAMN04488561_1091"/>
<dbReference type="OrthoDB" id="5244321at2"/>
<organism evidence="2 3">
    <name type="scientific">Jiangella alba</name>
    <dbReference type="NCBI Taxonomy" id="561176"/>
    <lineage>
        <taxon>Bacteria</taxon>
        <taxon>Bacillati</taxon>
        <taxon>Actinomycetota</taxon>
        <taxon>Actinomycetes</taxon>
        <taxon>Jiangellales</taxon>
        <taxon>Jiangellaceae</taxon>
        <taxon>Jiangella</taxon>
    </lineage>
</organism>
<protein>
    <submittedName>
        <fullName evidence="2">Uncharacterized membrane protein</fullName>
    </submittedName>
</protein>
<keyword evidence="1" id="KW-0472">Membrane</keyword>
<dbReference type="InterPro" id="IPR009200">
    <property type="entry name" value="DUF1269_membrane"/>
</dbReference>
<keyword evidence="3" id="KW-1185">Reference proteome</keyword>
<reference evidence="3" key="1">
    <citation type="submission" date="2016-10" db="EMBL/GenBank/DDBJ databases">
        <authorList>
            <person name="Varghese N."/>
            <person name="Submissions S."/>
        </authorList>
    </citation>
    <scope>NUCLEOTIDE SEQUENCE [LARGE SCALE GENOMIC DNA]</scope>
    <source>
        <strain evidence="3">DSM 45237</strain>
    </source>
</reference>
<proteinExistence type="predicted"/>
<feature type="transmembrane region" description="Helical" evidence="1">
    <location>
        <begin position="65"/>
        <end position="92"/>
    </location>
</feature>
<dbReference type="Pfam" id="PF06897">
    <property type="entry name" value="DUF1269"/>
    <property type="match status" value="1"/>
</dbReference>
<evidence type="ECO:0000313" key="2">
    <source>
        <dbReference type="EMBL" id="SEE36100.1"/>
    </source>
</evidence>
<evidence type="ECO:0000313" key="3">
    <source>
        <dbReference type="Proteomes" id="UP000181980"/>
    </source>
</evidence>
<dbReference type="RefSeq" id="WP_069113119.1">
    <property type="nucleotide sequence ID" value="NZ_FNUC01000003.1"/>
</dbReference>
<accession>A0A1H5I7K5</accession>
<dbReference type="EMBL" id="FNUC01000003">
    <property type="protein sequence ID" value="SEE36100.1"/>
    <property type="molecule type" value="Genomic_DNA"/>
</dbReference>
<name>A0A1H5I7K5_9ACTN</name>